<dbReference type="AlphaFoldDB" id="R7TT27"/>
<keyword evidence="4" id="KW-1185">Reference proteome</keyword>
<dbReference type="HOGENOM" id="CLU_1769841_0_0_1"/>
<keyword evidence="1" id="KW-0732">Signal</keyword>
<dbReference type="Proteomes" id="UP000014760">
    <property type="component" value="Unassembled WGS sequence"/>
</dbReference>
<evidence type="ECO:0000313" key="4">
    <source>
        <dbReference type="Proteomes" id="UP000014760"/>
    </source>
</evidence>
<evidence type="ECO:0000313" key="2">
    <source>
        <dbReference type="EMBL" id="ELT94646.1"/>
    </source>
</evidence>
<feature type="chain" id="PRO_5008787316" evidence="1">
    <location>
        <begin position="18"/>
        <end position="147"/>
    </location>
</feature>
<proteinExistence type="predicted"/>
<sequence length="147" mass="16739">MLLILLTLVSLLTAVQASPVPILKDSINWCSVNLDYQEWEEFKSGLIAYRDGHGDTWPKVKAKAVGMYAQSKKEYGASDDWQIWRKDLFDIIFSNLTDDETSELCECLYKIYGFYPPGCPGDYQPPWGPLPVEKEKCPQEKMPPIAT</sequence>
<dbReference type="EMBL" id="AMQN01002507">
    <property type="status" value="NOT_ANNOTATED_CDS"/>
    <property type="molecule type" value="Genomic_DNA"/>
</dbReference>
<reference evidence="3" key="3">
    <citation type="submission" date="2015-06" db="UniProtKB">
        <authorList>
            <consortium name="EnsemblMetazoa"/>
        </authorList>
    </citation>
    <scope>IDENTIFICATION</scope>
</reference>
<reference evidence="4" key="1">
    <citation type="submission" date="2012-12" db="EMBL/GenBank/DDBJ databases">
        <authorList>
            <person name="Hellsten U."/>
            <person name="Grimwood J."/>
            <person name="Chapman J.A."/>
            <person name="Shapiro H."/>
            <person name="Aerts A."/>
            <person name="Otillar R.P."/>
            <person name="Terry A.Y."/>
            <person name="Boore J.L."/>
            <person name="Simakov O."/>
            <person name="Marletaz F."/>
            <person name="Cho S.-J."/>
            <person name="Edsinger-Gonzales E."/>
            <person name="Havlak P."/>
            <person name="Kuo D.-H."/>
            <person name="Larsson T."/>
            <person name="Lv J."/>
            <person name="Arendt D."/>
            <person name="Savage R."/>
            <person name="Osoegawa K."/>
            <person name="de Jong P."/>
            <person name="Lindberg D.R."/>
            <person name="Seaver E.C."/>
            <person name="Weisblat D.A."/>
            <person name="Putnam N.H."/>
            <person name="Grigoriev I.V."/>
            <person name="Rokhsar D.S."/>
        </authorList>
    </citation>
    <scope>NUCLEOTIDE SEQUENCE</scope>
    <source>
        <strain evidence="4">I ESC-2004</strain>
    </source>
</reference>
<organism evidence="2">
    <name type="scientific">Capitella teleta</name>
    <name type="common">Polychaete worm</name>
    <dbReference type="NCBI Taxonomy" id="283909"/>
    <lineage>
        <taxon>Eukaryota</taxon>
        <taxon>Metazoa</taxon>
        <taxon>Spiralia</taxon>
        <taxon>Lophotrochozoa</taxon>
        <taxon>Annelida</taxon>
        <taxon>Polychaeta</taxon>
        <taxon>Sedentaria</taxon>
        <taxon>Scolecida</taxon>
        <taxon>Capitellidae</taxon>
        <taxon>Capitella</taxon>
    </lineage>
</organism>
<evidence type="ECO:0000256" key="1">
    <source>
        <dbReference type="SAM" id="SignalP"/>
    </source>
</evidence>
<dbReference type="EMBL" id="AMQN01002506">
    <property type="status" value="NOT_ANNOTATED_CDS"/>
    <property type="molecule type" value="Genomic_DNA"/>
</dbReference>
<name>R7TT27_CAPTE</name>
<reference evidence="2 4" key="2">
    <citation type="journal article" date="2013" name="Nature">
        <title>Insights into bilaterian evolution from three spiralian genomes.</title>
        <authorList>
            <person name="Simakov O."/>
            <person name="Marletaz F."/>
            <person name="Cho S.J."/>
            <person name="Edsinger-Gonzales E."/>
            <person name="Havlak P."/>
            <person name="Hellsten U."/>
            <person name="Kuo D.H."/>
            <person name="Larsson T."/>
            <person name="Lv J."/>
            <person name="Arendt D."/>
            <person name="Savage R."/>
            <person name="Osoegawa K."/>
            <person name="de Jong P."/>
            <person name="Grimwood J."/>
            <person name="Chapman J.A."/>
            <person name="Shapiro H."/>
            <person name="Aerts A."/>
            <person name="Otillar R.P."/>
            <person name="Terry A.Y."/>
            <person name="Boore J.L."/>
            <person name="Grigoriev I.V."/>
            <person name="Lindberg D.R."/>
            <person name="Seaver E.C."/>
            <person name="Weisblat D.A."/>
            <person name="Putnam N.H."/>
            <person name="Rokhsar D.S."/>
        </authorList>
    </citation>
    <scope>NUCLEOTIDE SEQUENCE</scope>
    <source>
        <strain evidence="2 4">I ESC-2004</strain>
    </source>
</reference>
<accession>R7TT27</accession>
<feature type="signal peptide" evidence="1">
    <location>
        <begin position="1"/>
        <end position="17"/>
    </location>
</feature>
<gene>
    <name evidence="2" type="ORF">CAPTEDRAFT_207489</name>
</gene>
<dbReference type="EnsemblMetazoa" id="CapteT207489">
    <property type="protein sequence ID" value="CapteP207489"/>
    <property type="gene ID" value="CapteG207489"/>
</dbReference>
<protein>
    <submittedName>
        <fullName evidence="2 3">Uncharacterized protein</fullName>
    </submittedName>
</protein>
<dbReference type="EMBL" id="KB309374">
    <property type="protein sequence ID" value="ELT94646.1"/>
    <property type="molecule type" value="Genomic_DNA"/>
</dbReference>
<evidence type="ECO:0000313" key="3">
    <source>
        <dbReference type="EnsemblMetazoa" id="CapteP207489"/>
    </source>
</evidence>